<gene>
    <name evidence="1" type="ORF">PYH69_06245</name>
</gene>
<sequence length="132" mass="15685">MTNLELSLIDYKIEKITINTLEDLNSLRNIHEEIDMIDCTVLCYDVNLQSIIDILSRYSNKHFKIKILINVYENIHINELSVDGFLIKNIQIEGRYLIFNLYSTELLNVQKSTNQRILERIPHMISRKTKFR</sequence>
<accession>A0AAX3W757</accession>
<protein>
    <submittedName>
        <fullName evidence="1">Uncharacterized protein</fullName>
    </submittedName>
</protein>
<organism evidence="1 2">
    <name type="scientific">Mammaliicoccus lentus</name>
    <name type="common">Staphylococcus lentus</name>
    <dbReference type="NCBI Taxonomy" id="42858"/>
    <lineage>
        <taxon>Bacteria</taxon>
        <taxon>Bacillati</taxon>
        <taxon>Bacillota</taxon>
        <taxon>Bacilli</taxon>
        <taxon>Bacillales</taxon>
        <taxon>Staphylococcaceae</taxon>
        <taxon>Mammaliicoccus</taxon>
    </lineage>
</organism>
<reference evidence="1" key="1">
    <citation type="journal article" date="2023" name="Antibiotics">
        <title>Prevalence and Molecular Characterization of Methicillin-Resistant Staphylococci (MRS) and Mammaliicocci (MRM) in Dromedary Camels from Algeria: First Detection of SCCmec-mecC Hybrid in Methicillin-Resistant Mammaliicoccus lentus.</title>
        <authorList>
            <person name="Belhout C."/>
            <person name="Boyen F."/>
            <person name="Vereecke N."/>
            <person name="Theuns S."/>
            <person name="Taibi N."/>
            <person name="Stegger M."/>
            <person name="de la Fe-Rodriguez P.Y."/>
            <person name="Bouayad L."/>
            <person name="Elgroud R."/>
            <person name="Butaye P."/>
        </authorList>
    </citation>
    <scope>NUCLEOTIDE SEQUENCE</scope>
    <source>
        <strain evidence="1">7048</strain>
    </source>
</reference>
<evidence type="ECO:0000313" key="2">
    <source>
        <dbReference type="Proteomes" id="UP001223261"/>
    </source>
</evidence>
<dbReference type="RefSeq" id="WP_218705303.1">
    <property type="nucleotide sequence ID" value="NZ_CP118848.1"/>
</dbReference>
<proteinExistence type="predicted"/>
<dbReference type="AlphaFoldDB" id="A0AAX3W757"/>
<dbReference type="EMBL" id="CP118848">
    <property type="protein sequence ID" value="WHI61227.1"/>
    <property type="molecule type" value="Genomic_DNA"/>
</dbReference>
<evidence type="ECO:0000313" key="1">
    <source>
        <dbReference type="EMBL" id="WHI61227.1"/>
    </source>
</evidence>
<name>A0AAX3W757_MAMLE</name>
<dbReference type="Proteomes" id="UP001223261">
    <property type="component" value="Chromosome"/>
</dbReference>